<dbReference type="InterPro" id="IPR039421">
    <property type="entry name" value="Type_1_exporter"/>
</dbReference>
<keyword evidence="3" id="KW-1003">Cell membrane</keyword>
<dbReference type="GO" id="GO:0005886">
    <property type="term" value="C:plasma membrane"/>
    <property type="evidence" value="ECO:0007669"/>
    <property type="project" value="UniProtKB-SubCell"/>
</dbReference>
<organism evidence="13 14">
    <name type="scientific">Catellatospora citrea</name>
    <dbReference type="NCBI Taxonomy" id="53366"/>
    <lineage>
        <taxon>Bacteria</taxon>
        <taxon>Bacillati</taxon>
        <taxon>Actinomycetota</taxon>
        <taxon>Actinomycetes</taxon>
        <taxon>Micromonosporales</taxon>
        <taxon>Micromonosporaceae</taxon>
        <taxon>Catellatospora</taxon>
    </lineage>
</organism>
<dbReference type="GO" id="GO:0016887">
    <property type="term" value="F:ATP hydrolysis activity"/>
    <property type="evidence" value="ECO:0007669"/>
    <property type="project" value="InterPro"/>
</dbReference>
<dbReference type="FunFam" id="3.40.50.300:FF:000299">
    <property type="entry name" value="ABC transporter ATP-binding protein/permease"/>
    <property type="match status" value="1"/>
</dbReference>
<evidence type="ECO:0000256" key="8">
    <source>
        <dbReference type="ARBA" id="ARBA00023136"/>
    </source>
</evidence>
<evidence type="ECO:0000256" key="2">
    <source>
        <dbReference type="ARBA" id="ARBA00022448"/>
    </source>
</evidence>
<feature type="domain" description="ABC transporter" evidence="11">
    <location>
        <begin position="346"/>
        <end position="579"/>
    </location>
</feature>
<dbReference type="PANTHER" id="PTHR24221">
    <property type="entry name" value="ATP-BINDING CASSETTE SUB-FAMILY B"/>
    <property type="match status" value="1"/>
</dbReference>
<comment type="similarity">
    <text evidence="9">Belongs to the ABC transporter superfamily. Lipid exporter (TC 3.A.1.106) family.</text>
</comment>
<keyword evidence="2" id="KW-0813">Transport</keyword>
<dbReference type="Gene3D" id="3.40.50.300">
    <property type="entry name" value="P-loop containing nucleotide triphosphate hydrolases"/>
    <property type="match status" value="1"/>
</dbReference>
<dbReference type="InterPro" id="IPR017871">
    <property type="entry name" value="ABC_transporter-like_CS"/>
</dbReference>
<evidence type="ECO:0000256" key="9">
    <source>
        <dbReference type="ARBA" id="ARBA00061644"/>
    </source>
</evidence>
<sequence length="586" mass="61487">MTVRTPMQTRELIAQGARLCGRMIRSEPRLFLVSLGGAALVVVLSIGSAFAIGAVVADVVAPMLDRGRVDAGLLAAAAAALLGLSALKVVGIFSRRLGAVYLQQSLQARQRKAIVRKYLRLPPAWHRDNPTGALLSNASSDVDASASPAGSLAYAIATVFLLVGALIALFAVDWTLGLVGLVVFPGLLTVFAVYSRRVAPRYRLAQSLRARVTALAHESFDGALTVKVMGRADHQTRRFADQVGELRQALVSIGRTRAWHDPVIDALPQVGTIAVLVVGAWRCEQGALGLSDLTAAAFLFALMDMPIRAIGWLLGAMPRAVAGAERVDRVLAADEDLPHGTASLGAGRAELRLRQVSVRNLRDVSFRVAPGRVVALVGSTGSGKSTVAAIAARLLPPESGAVLIDGVDARELTARAYAAAVSYVPQVPFVFADSVRGNVALGRPGVDDDAIWRALAVARADDFVRLLPQGLDTELGERGAALSGGQRQRIALARALAGGPRLLVLDDATSAVDPVVEAAVVAGLRAAPGGPAMLVVATRRPTIALADEVVYLDRGEVVAAGAHHELMRDVAGYRELLAAYDRRVGG</sequence>
<dbReference type="SMART" id="SM00382">
    <property type="entry name" value="AAA"/>
    <property type="match status" value="1"/>
</dbReference>
<feature type="domain" description="ABC transmembrane type-1" evidence="12">
    <location>
        <begin position="32"/>
        <end position="319"/>
    </location>
</feature>
<gene>
    <name evidence="13" type="ORF">Cci01nite_31570</name>
</gene>
<evidence type="ECO:0000256" key="5">
    <source>
        <dbReference type="ARBA" id="ARBA00022741"/>
    </source>
</evidence>
<dbReference type="PANTHER" id="PTHR24221:SF654">
    <property type="entry name" value="ATP-BINDING CASSETTE SUB-FAMILY B MEMBER 6"/>
    <property type="match status" value="1"/>
</dbReference>
<dbReference type="RefSeq" id="WP_239165464.1">
    <property type="nucleotide sequence ID" value="NZ_BONH01000012.1"/>
</dbReference>
<comment type="caution">
    <text evidence="13">The sequence shown here is derived from an EMBL/GenBank/DDBJ whole genome shotgun (WGS) entry which is preliminary data.</text>
</comment>
<dbReference type="InterPro" id="IPR011527">
    <property type="entry name" value="ABC1_TM_dom"/>
</dbReference>
<evidence type="ECO:0000256" key="1">
    <source>
        <dbReference type="ARBA" id="ARBA00004651"/>
    </source>
</evidence>
<name>A0A8J3KFP1_9ACTN</name>
<feature type="transmembrane region" description="Helical" evidence="10">
    <location>
        <begin position="152"/>
        <end position="170"/>
    </location>
</feature>
<dbReference type="PROSITE" id="PS50893">
    <property type="entry name" value="ABC_TRANSPORTER_2"/>
    <property type="match status" value="1"/>
</dbReference>
<dbReference type="InterPro" id="IPR036640">
    <property type="entry name" value="ABC1_TM_sf"/>
</dbReference>
<dbReference type="PROSITE" id="PS00211">
    <property type="entry name" value="ABC_TRANSPORTER_1"/>
    <property type="match status" value="1"/>
</dbReference>
<dbReference type="CDD" id="cd07346">
    <property type="entry name" value="ABC_6TM_exporters"/>
    <property type="match status" value="1"/>
</dbReference>
<dbReference type="Gene3D" id="1.20.1560.10">
    <property type="entry name" value="ABC transporter type 1, transmembrane domain"/>
    <property type="match status" value="1"/>
</dbReference>
<dbReference type="GO" id="GO:0034040">
    <property type="term" value="F:ATPase-coupled lipid transmembrane transporter activity"/>
    <property type="evidence" value="ECO:0007669"/>
    <property type="project" value="TreeGrafter"/>
</dbReference>
<dbReference type="InterPro" id="IPR003439">
    <property type="entry name" value="ABC_transporter-like_ATP-bd"/>
</dbReference>
<dbReference type="GO" id="GO:0140359">
    <property type="term" value="F:ABC-type transporter activity"/>
    <property type="evidence" value="ECO:0007669"/>
    <property type="project" value="InterPro"/>
</dbReference>
<evidence type="ECO:0000313" key="13">
    <source>
        <dbReference type="EMBL" id="GIF98063.1"/>
    </source>
</evidence>
<keyword evidence="7 10" id="KW-1133">Transmembrane helix</keyword>
<evidence type="ECO:0000256" key="6">
    <source>
        <dbReference type="ARBA" id="ARBA00022840"/>
    </source>
</evidence>
<keyword evidence="8 10" id="KW-0472">Membrane</keyword>
<protein>
    <submittedName>
        <fullName evidence="13">Multidrug ABC transporter ATP-binding protein</fullName>
    </submittedName>
</protein>
<dbReference type="SUPFAM" id="SSF90123">
    <property type="entry name" value="ABC transporter transmembrane region"/>
    <property type="match status" value="1"/>
</dbReference>
<keyword evidence="14" id="KW-1185">Reference proteome</keyword>
<evidence type="ECO:0000259" key="11">
    <source>
        <dbReference type="PROSITE" id="PS50893"/>
    </source>
</evidence>
<dbReference type="GO" id="GO:0005524">
    <property type="term" value="F:ATP binding"/>
    <property type="evidence" value="ECO:0007669"/>
    <property type="project" value="UniProtKB-KW"/>
</dbReference>
<feature type="transmembrane region" description="Helical" evidence="10">
    <location>
        <begin position="72"/>
        <end position="93"/>
    </location>
</feature>
<evidence type="ECO:0000256" key="3">
    <source>
        <dbReference type="ARBA" id="ARBA00022475"/>
    </source>
</evidence>
<dbReference type="InterPro" id="IPR003593">
    <property type="entry name" value="AAA+_ATPase"/>
</dbReference>
<evidence type="ECO:0000256" key="7">
    <source>
        <dbReference type="ARBA" id="ARBA00022989"/>
    </source>
</evidence>
<dbReference type="PROSITE" id="PS50929">
    <property type="entry name" value="ABC_TM1F"/>
    <property type="match status" value="1"/>
</dbReference>
<reference evidence="13 14" key="1">
    <citation type="submission" date="2021-01" db="EMBL/GenBank/DDBJ databases">
        <title>Whole genome shotgun sequence of Catellatospora citrea NBRC 14495.</title>
        <authorList>
            <person name="Komaki H."/>
            <person name="Tamura T."/>
        </authorList>
    </citation>
    <scope>NUCLEOTIDE SEQUENCE [LARGE SCALE GENOMIC DNA]</scope>
    <source>
        <strain evidence="13 14">NBRC 14495</strain>
    </source>
</reference>
<comment type="subcellular location">
    <subcellularLocation>
        <location evidence="1">Cell membrane</location>
        <topology evidence="1">Multi-pass membrane protein</topology>
    </subcellularLocation>
</comment>
<keyword evidence="4 10" id="KW-0812">Transmembrane</keyword>
<evidence type="ECO:0000313" key="14">
    <source>
        <dbReference type="Proteomes" id="UP000659904"/>
    </source>
</evidence>
<dbReference type="InterPro" id="IPR027417">
    <property type="entry name" value="P-loop_NTPase"/>
</dbReference>
<evidence type="ECO:0000256" key="10">
    <source>
        <dbReference type="SAM" id="Phobius"/>
    </source>
</evidence>
<feature type="transmembrane region" description="Helical" evidence="10">
    <location>
        <begin position="176"/>
        <end position="194"/>
    </location>
</feature>
<evidence type="ECO:0000256" key="4">
    <source>
        <dbReference type="ARBA" id="ARBA00022692"/>
    </source>
</evidence>
<dbReference type="Pfam" id="PF00664">
    <property type="entry name" value="ABC_membrane"/>
    <property type="match status" value="1"/>
</dbReference>
<evidence type="ECO:0000259" key="12">
    <source>
        <dbReference type="PROSITE" id="PS50929"/>
    </source>
</evidence>
<keyword evidence="6 13" id="KW-0067">ATP-binding</keyword>
<dbReference type="Proteomes" id="UP000659904">
    <property type="component" value="Unassembled WGS sequence"/>
</dbReference>
<dbReference type="AlphaFoldDB" id="A0A8J3KFP1"/>
<dbReference type="EMBL" id="BONH01000012">
    <property type="protein sequence ID" value="GIF98063.1"/>
    <property type="molecule type" value="Genomic_DNA"/>
</dbReference>
<feature type="transmembrane region" description="Helical" evidence="10">
    <location>
        <begin position="30"/>
        <end position="52"/>
    </location>
</feature>
<dbReference type="Pfam" id="PF00005">
    <property type="entry name" value="ABC_tran"/>
    <property type="match status" value="1"/>
</dbReference>
<proteinExistence type="inferred from homology"/>
<keyword evidence="5" id="KW-0547">Nucleotide-binding</keyword>
<dbReference type="SUPFAM" id="SSF52540">
    <property type="entry name" value="P-loop containing nucleoside triphosphate hydrolases"/>
    <property type="match status" value="1"/>
</dbReference>
<accession>A0A8J3KFP1</accession>